<gene>
    <name evidence="2" type="ORF">HIJ39_22125</name>
</gene>
<dbReference type="RefSeq" id="WP_169103208.1">
    <property type="nucleotide sequence ID" value="NZ_JABBVZ010000196.1"/>
</dbReference>
<dbReference type="AlphaFoldDB" id="A0A7Y0Q4V3"/>
<dbReference type="Proteomes" id="UP000533476">
    <property type="component" value="Unassembled WGS sequence"/>
</dbReference>
<evidence type="ECO:0000313" key="3">
    <source>
        <dbReference type="Proteomes" id="UP000533476"/>
    </source>
</evidence>
<feature type="compositionally biased region" description="Basic and acidic residues" evidence="1">
    <location>
        <begin position="33"/>
        <end position="46"/>
    </location>
</feature>
<keyword evidence="3" id="KW-1185">Reference proteome</keyword>
<name>A0A7Y0Q4V3_9FIRM</name>
<sequence length="72" mass="8080">MSPTFRAQQMRAIVGLSIVVEEIQAAQKMSQNRTDEDFHSIGDHLEGGSLPEQAVAEVMRTVRPHLCDPYKK</sequence>
<feature type="region of interest" description="Disordered" evidence="1">
    <location>
        <begin position="30"/>
        <end position="49"/>
    </location>
</feature>
<organism evidence="2 3">
    <name type="scientific">Sulfobacillus harzensis</name>
    <dbReference type="NCBI Taxonomy" id="2729629"/>
    <lineage>
        <taxon>Bacteria</taxon>
        <taxon>Bacillati</taxon>
        <taxon>Bacillota</taxon>
        <taxon>Clostridia</taxon>
        <taxon>Eubacteriales</taxon>
        <taxon>Clostridiales Family XVII. Incertae Sedis</taxon>
        <taxon>Sulfobacillus</taxon>
    </lineage>
</organism>
<comment type="caution">
    <text evidence="2">The sequence shown here is derived from an EMBL/GenBank/DDBJ whole genome shotgun (WGS) entry which is preliminary data.</text>
</comment>
<reference evidence="2 3" key="1">
    <citation type="submission" date="2020-04" db="EMBL/GenBank/DDBJ databases">
        <authorList>
            <person name="Zhang R."/>
            <person name="Schippers A."/>
        </authorList>
    </citation>
    <scope>NUCLEOTIDE SEQUENCE [LARGE SCALE GENOMIC DNA]</scope>
    <source>
        <strain evidence="2 3">DSM 109850</strain>
    </source>
</reference>
<proteinExistence type="predicted"/>
<protein>
    <submittedName>
        <fullName evidence="2">Uncharacterized protein</fullName>
    </submittedName>
</protein>
<dbReference type="Gene3D" id="2.30.110.10">
    <property type="entry name" value="Electron Transport, Fmn-binding Protein, Chain A"/>
    <property type="match status" value="1"/>
</dbReference>
<evidence type="ECO:0000256" key="1">
    <source>
        <dbReference type="SAM" id="MobiDB-lite"/>
    </source>
</evidence>
<dbReference type="EMBL" id="JABBVZ010000196">
    <property type="protein sequence ID" value="NMP25007.1"/>
    <property type="molecule type" value="Genomic_DNA"/>
</dbReference>
<accession>A0A7Y0Q4V3</accession>
<evidence type="ECO:0000313" key="2">
    <source>
        <dbReference type="EMBL" id="NMP25007.1"/>
    </source>
</evidence>
<dbReference type="InterPro" id="IPR012349">
    <property type="entry name" value="Split_barrel_FMN-bd"/>
</dbReference>